<evidence type="ECO:0000313" key="1">
    <source>
        <dbReference type="EMBL" id="KAI0083516.1"/>
    </source>
</evidence>
<organism evidence="1 2">
    <name type="scientific">Irpex rosettiformis</name>
    <dbReference type="NCBI Taxonomy" id="378272"/>
    <lineage>
        <taxon>Eukaryota</taxon>
        <taxon>Fungi</taxon>
        <taxon>Dikarya</taxon>
        <taxon>Basidiomycota</taxon>
        <taxon>Agaricomycotina</taxon>
        <taxon>Agaricomycetes</taxon>
        <taxon>Polyporales</taxon>
        <taxon>Irpicaceae</taxon>
        <taxon>Irpex</taxon>
    </lineage>
</organism>
<keyword evidence="2" id="KW-1185">Reference proteome</keyword>
<name>A0ACB8TNF3_9APHY</name>
<protein>
    <submittedName>
        <fullName evidence="1">Uncharacterized protein</fullName>
    </submittedName>
</protein>
<comment type="caution">
    <text evidence="1">The sequence shown here is derived from an EMBL/GenBank/DDBJ whole genome shotgun (WGS) entry which is preliminary data.</text>
</comment>
<dbReference type="Proteomes" id="UP001055072">
    <property type="component" value="Unassembled WGS sequence"/>
</dbReference>
<reference evidence="1" key="1">
    <citation type="journal article" date="2021" name="Environ. Microbiol.">
        <title>Gene family expansions and transcriptome signatures uncover fungal adaptations to wood decay.</title>
        <authorList>
            <person name="Hage H."/>
            <person name="Miyauchi S."/>
            <person name="Viragh M."/>
            <person name="Drula E."/>
            <person name="Min B."/>
            <person name="Chaduli D."/>
            <person name="Navarro D."/>
            <person name="Favel A."/>
            <person name="Norest M."/>
            <person name="Lesage-Meessen L."/>
            <person name="Balint B."/>
            <person name="Merenyi Z."/>
            <person name="de Eugenio L."/>
            <person name="Morin E."/>
            <person name="Martinez A.T."/>
            <person name="Baldrian P."/>
            <person name="Stursova M."/>
            <person name="Martinez M.J."/>
            <person name="Novotny C."/>
            <person name="Magnuson J.K."/>
            <person name="Spatafora J.W."/>
            <person name="Maurice S."/>
            <person name="Pangilinan J."/>
            <person name="Andreopoulos W."/>
            <person name="LaButti K."/>
            <person name="Hundley H."/>
            <person name="Na H."/>
            <person name="Kuo A."/>
            <person name="Barry K."/>
            <person name="Lipzen A."/>
            <person name="Henrissat B."/>
            <person name="Riley R."/>
            <person name="Ahrendt S."/>
            <person name="Nagy L.G."/>
            <person name="Grigoriev I.V."/>
            <person name="Martin F."/>
            <person name="Rosso M.N."/>
        </authorList>
    </citation>
    <scope>NUCLEOTIDE SEQUENCE</scope>
    <source>
        <strain evidence="1">CBS 384.51</strain>
    </source>
</reference>
<sequence length="255" mass="29161">MYTAPESLARPHLFCHDRVQYSHHPQRSGLSIVEDETTACPIHAYILYALQEAAHEIEYLRRLSPKPGTVYYPRTCSQQSESSPASNVLPKPERRGRDGRYYRSNGLEVRMASTLLLDEYDDGVDFRIVGFYRGYGVVAWCFESETREFDVTLNVHDPYLNVQDNQSSTSSESPPPSVGPRPNRVRDHGMGVQEWWIRGEGKISDVGRERGESRVNPHGFQVSDGSKREDPIPGGHTRIWRSEVVFRYFKGGREE</sequence>
<evidence type="ECO:0000313" key="2">
    <source>
        <dbReference type="Proteomes" id="UP001055072"/>
    </source>
</evidence>
<gene>
    <name evidence="1" type="ORF">BDY19DRAFT_910543</name>
</gene>
<proteinExistence type="predicted"/>
<dbReference type="EMBL" id="MU274962">
    <property type="protein sequence ID" value="KAI0083516.1"/>
    <property type="molecule type" value="Genomic_DNA"/>
</dbReference>
<accession>A0ACB8TNF3</accession>